<keyword evidence="3" id="KW-0378">Hydrolase</keyword>
<keyword evidence="5" id="KW-0573">Peptidoglycan synthesis</keyword>
<evidence type="ECO:0000256" key="5">
    <source>
        <dbReference type="ARBA" id="ARBA00022984"/>
    </source>
</evidence>
<name>A0A0P0Z2S3_9HYPH</name>
<evidence type="ECO:0000259" key="11">
    <source>
        <dbReference type="PROSITE" id="PS51724"/>
    </source>
</evidence>
<evidence type="ECO:0000256" key="9">
    <source>
        <dbReference type="RuleBase" id="RU004016"/>
    </source>
</evidence>
<evidence type="ECO:0000313" key="12">
    <source>
        <dbReference type="EMBL" id="BAT28383.1"/>
    </source>
</evidence>
<sequence length="524" mass="55800">MPVFRTRLKAALSGLARQCGVAVVGVCLLLPTLGSTAAANEKYAAFVIDGNNGKVLFNRFGDDLRYPASLTKMMTLYMLFEAMETGRAKLSTPMKVSAYAASRPPTKLGLRAGGTLTVEEAIFGLITRSANDASVVIAEYLGGTETRFAEMMTAKARSLGMSRTTFRNPHGLPNPGQQTTARDMATLGLSLREHFPQYYKFFSARSFKFRGTTINGHNRLLGRVTGVDGIKTGYINASGYNLVTSVSRDNRKLVAVVMGGRTGASRDAHMTELVQTYLPQASPRSGAPLVASWSPGGKSSAPAAIQQRVATLPETGPMPTMRGELIDSRVATAYGSNAASAVNDAIATPSNRPRVGQDALRQAMQERATPQQLVVPTANALAPEPARRRPAPQNFEVPQMPSQSPRTPGAPIPRAPIPSASLDNRPTGSIESPIAERVAAATQRGWIVQIASTPAQSTADAMLDEARLIAGAALADARPVTDVVANGTNRLYRARFAGFDSREDAEAACLVLQSRSYPCYAIAN</sequence>
<keyword evidence="12" id="KW-0121">Carboxypeptidase</keyword>
<keyword evidence="4" id="KW-0133">Cell shape</keyword>
<dbReference type="Gene3D" id="3.30.70.1070">
    <property type="entry name" value="Sporulation related repeat"/>
    <property type="match status" value="1"/>
</dbReference>
<feature type="active site" description="Acyl-ester intermediate" evidence="7">
    <location>
        <position position="69"/>
    </location>
</feature>
<keyword evidence="2" id="KW-0732">Signal</keyword>
<keyword evidence="6" id="KW-0961">Cell wall biogenesis/degradation</keyword>
<evidence type="ECO:0000256" key="4">
    <source>
        <dbReference type="ARBA" id="ARBA00022960"/>
    </source>
</evidence>
<dbReference type="AlphaFoldDB" id="A0A0P0Z2S3"/>
<feature type="active site" evidence="7">
    <location>
        <position position="129"/>
    </location>
</feature>
<evidence type="ECO:0000256" key="10">
    <source>
        <dbReference type="SAM" id="MobiDB-lite"/>
    </source>
</evidence>
<dbReference type="PANTHER" id="PTHR21581:SF6">
    <property type="entry name" value="TRAFFICKING PROTEIN PARTICLE COMPLEX SUBUNIT 12"/>
    <property type="match status" value="1"/>
</dbReference>
<dbReference type="InterPro" id="IPR018044">
    <property type="entry name" value="Peptidase_S11"/>
</dbReference>
<dbReference type="InterPro" id="IPR036680">
    <property type="entry name" value="SPOR-like_sf"/>
</dbReference>
<evidence type="ECO:0000256" key="6">
    <source>
        <dbReference type="ARBA" id="ARBA00023316"/>
    </source>
</evidence>
<feature type="region of interest" description="Disordered" evidence="10">
    <location>
        <begin position="284"/>
        <end position="303"/>
    </location>
</feature>
<keyword evidence="12" id="KW-0645">Protease</keyword>
<dbReference type="GO" id="GO:0008360">
    <property type="term" value="P:regulation of cell shape"/>
    <property type="evidence" value="ECO:0007669"/>
    <property type="project" value="UniProtKB-KW"/>
</dbReference>
<dbReference type="GO" id="GO:0009252">
    <property type="term" value="P:peptidoglycan biosynthetic process"/>
    <property type="evidence" value="ECO:0007669"/>
    <property type="project" value="UniProtKB-KW"/>
</dbReference>
<dbReference type="Pfam" id="PF00768">
    <property type="entry name" value="Peptidase_S11"/>
    <property type="match status" value="1"/>
</dbReference>
<dbReference type="RefSeq" id="WP_062226162.1">
    <property type="nucleotide sequence ID" value="NZ_BBWR01000002.1"/>
</dbReference>
<accession>A0A0P0Z2S3</accession>
<dbReference type="GO" id="GO:0009002">
    <property type="term" value="F:serine-type D-Ala-D-Ala carboxypeptidase activity"/>
    <property type="evidence" value="ECO:0007669"/>
    <property type="project" value="InterPro"/>
</dbReference>
<protein>
    <submittedName>
        <fullName evidence="12">Peptidase S11, D-alanyl-D-alaninecarboxypeptidase 1</fullName>
    </submittedName>
</protein>
<evidence type="ECO:0000256" key="8">
    <source>
        <dbReference type="PIRSR" id="PIRSR618044-2"/>
    </source>
</evidence>
<dbReference type="InterPro" id="IPR001967">
    <property type="entry name" value="Peptidase_S11_N"/>
</dbReference>
<dbReference type="InterPro" id="IPR012338">
    <property type="entry name" value="Beta-lactam/transpept-like"/>
</dbReference>
<comment type="similarity">
    <text evidence="1 9">Belongs to the peptidase S11 family.</text>
</comment>
<evidence type="ECO:0000256" key="7">
    <source>
        <dbReference type="PIRSR" id="PIRSR618044-1"/>
    </source>
</evidence>
<dbReference type="SUPFAM" id="SSF56601">
    <property type="entry name" value="beta-lactamase/transpeptidase-like"/>
    <property type="match status" value="1"/>
</dbReference>
<feature type="binding site" evidence="8">
    <location>
        <position position="231"/>
    </location>
    <ligand>
        <name>substrate</name>
    </ligand>
</feature>
<organism evidence="12">
    <name type="scientific">Aureimonas frigidaquae</name>
    <dbReference type="NCBI Taxonomy" id="424757"/>
    <lineage>
        <taxon>Bacteria</taxon>
        <taxon>Pseudomonadati</taxon>
        <taxon>Pseudomonadota</taxon>
        <taxon>Alphaproteobacteria</taxon>
        <taxon>Hyphomicrobiales</taxon>
        <taxon>Aurantimonadaceae</taxon>
        <taxon>Aureimonas</taxon>
    </lineage>
</organism>
<dbReference type="PRINTS" id="PR00725">
    <property type="entry name" value="DADACBPTASE1"/>
</dbReference>
<dbReference type="Pfam" id="PF05036">
    <property type="entry name" value="SPOR"/>
    <property type="match status" value="1"/>
</dbReference>
<dbReference type="PROSITE" id="PS51724">
    <property type="entry name" value="SPOR"/>
    <property type="match status" value="1"/>
</dbReference>
<dbReference type="GO" id="GO:0042834">
    <property type="term" value="F:peptidoglycan binding"/>
    <property type="evidence" value="ECO:0007669"/>
    <property type="project" value="InterPro"/>
</dbReference>
<feature type="region of interest" description="Disordered" evidence="10">
    <location>
        <begin position="382"/>
        <end position="412"/>
    </location>
</feature>
<dbReference type="EMBL" id="LC066377">
    <property type="protein sequence ID" value="BAT28383.1"/>
    <property type="molecule type" value="Genomic_DNA"/>
</dbReference>
<feature type="active site" description="Proton acceptor" evidence="7">
    <location>
        <position position="72"/>
    </location>
</feature>
<dbReference type="PANTHER" id="PTHR21581">
    <property type="entry name" value="D-ALANYL-D-ALANINE CARBOXYPEPTIDASE"/>
    <property type="match status" value="1"/>
</dbReference>
<evidence type="ECO:0000256" key="2">
    <source>
        <dbReference type="ARBA" id="ARBA00022729"/>
    </source>
</evidence>
<dbReference type="GO" id="GO:0006508">
    <property type="term" value="P:proteolysis"/>
    <property type="evidence" value="ECO:0007669"/>
    <property type="project" value="InterPro"/>
</dbReference>
<reference evidence="12" key="1">
    <citation type="journal article" date="2015" name="Proc. Natl. Acad. Sci. U.S.A.">
        <title>Bacterial clade with the ribosomal RNA operon on a small plasmid rather than the chromosome.</title>
        <authorList>
            <person name="Anda M."/>
            <person name="Ohtsubo Y."/>
            <person name="Okubo T."/>
            <person name="Sugawara M."/>
            <person name="Nagata Y."/>
            <person name="Tsuda M."/>
            <person name="Minamisawa K."/>
            <person name="Mitsui H."/>
        </authorList>
    </citation>
    <scope>NUCLEOTIDE SEQUENCE</scope>
    <source>
        <strain evidence="12">JCM 14755</strain>
    </source>
</reference>
<evidence type="ECO:0000256" key="1">
    <source>
        <dbReference type="ARBA" id="ARBA00007164"/>
    </source>
</evidence>
<evidence type="ECO:0000256" key="3">
    <source>
        <dbReference type="ARBA" id="ARBA00022801"/>
    </source>
</evidence>
<dbReference type="Gene3D" id="3.40.710.10">
    <property type="entry name" value="DD-peptidase/beta-lactamase superfamily"/>
    <property type="match status" value="1"/>
</dbReference>
<dbReference type="GO" id="GO:0071555">
    <property type="term" value="P:cell wall organization"/>
    <property type="evidence" value="ECO:0007669"/>
    <property type="project" value="UniProtKB-KW"/>
</dbReference>
<dbReference type="InterPro" id="IPR007730">
    <property type="entry name" value="SPOR-like_dom"/>
</dbReference>
<proteinExistence type="inferred from homology"/>
<feature type="domain" description="SPOR" evidence="11">
    <location>
        <begin position="440"/>
        <end position="524"/>
    </location>
</feature>